<dbReference type="EC" id="3.1.-.-" evidence="6"/>
<accession>A0A5B8USM8</accession>
<dbReference type="REBASE" id="367383">
    <property type="entry name" value="V.Mgi3017ORF3660P"/>
</dbReference>
<keyword evidence="4 6" id="KW-0378">Hydrolase</keyword>
<keyword evidence="3 6" id="KW-0227">DNA damage</keyword>
<evidence type="ECO:0000259" key="7">
    <source>
        <dbReference type="Pfam" id="PF04480"/>
    </source>
</evidence>
<dbReference type="GO" id="GO:0006298">
    <property type="term" value="P:mismatch repair"/>
    <property type="evidence" value="ECO:0007669"/>
    <property type="project" value="UniProtKB-UniRule"/>
</dbReference>
<evidence type="ECO:0000256" key="1">
    <source>
        <dbReference type="ARBA" id="ARBA00022722"/>
    </source>
</evidence>
<dbReference type="Pfam" id="PF04480">
    <property type="entry name" value="DUF559"/>
    <property type="match status" value="1"/>
</dbReference>
<dbReference type="Proteomes" id="UP000321479">
    <property type="component" value="Chromosome"/>
</dbReference>
<name>A0A5B8USM8_9SPHI</name>
<dbReference type="GO" id="GO:0016787">
    <property type="term" value="F:hydrolase activity"/>
    <property type="evidence" value="ECO:0007669"/>
    <property type="project" value="UniProtKB-KW"/>
</dbReference>
<gene>
    <name evidence="8" type="ORF">FRZ54_03655</name>
</gene>
<dbReference type="OrthoDB" id="9801520at2"/>
<keyword evidence="1 6" id="KW-0540">Nuclease</keyword>
<evidence type="ECO:0000256" key="5">
    <source>
        <dbReference type="ARBA" id="ARBA00023204"/>
    </source>
</evidence>
<dbReference type="InterPro" id="IPR011335">
    <property type="entry name" value="Restrct_endonuc-II-like"/>
</dbReference>
<dbReference type="SUPFAM" id="SSF52980">
    <property type="entry name" value="Restriction endonuclease-like"/>
    <property type="match status" value="1"/>
</dbReference>
<dbReference type="EMBL" id="CP042436">
    <property type="protein sequence ID" value="QEC61715.1"/>
    <property type="molecule type" value="Genomic_DNA"/>
</dbReference>
<sequence>MSESNPYEIIKGPRFKASNGFETTPQRSALMSKIRSTNSVAELLLRKALWSQGIRYRKNVPTFPGKPDILIRKNRLAIFIDGEFWHGYDWDNKKQKLKTNRDFWIPKIERNMQRDKSHNKILETMGYTVLRFWEKDVKRNTERCVNDILKLINQ</sequence>
<dbReference type="InterPro" id="IPR007569">
    <property type="entry name" value="DUF559"/>
</dbReference>
<evidence type="ECO:0000256" key="4">
    <source>
        <dbReference type="ARBA" id="ARBA00022801"/>
    </source>
</evidence>
<keyword evidence="9" id="KW-1185">Reference proteome</keyword>
<evidence type="ECO:0000256" key="2">
    <source>
        <dbReference type="ARBA" id="ARBA00022759"/>
    </source>
</evidence>
<comment type="similarity">
    <text evidence="6">Belongs to the vsr family.</text>
</comment>
<dbReference type="RefSeq" id="WP_147030292.1">
    <property type="nucleotide sequence ID" value="NZ_CP042436.1"/>
</dbReference>
<dbReference type="AlphaFoldDB" id="A0A5B8USM8"/>
<dbReference type="InterPro" id="IPR004603">
    <property type="entry name" value="DNA_mismatch_endonuc_vsr"/>
</dbReference>
<reference evidence="8 9" key="1">
    <citation type="journal article" date="2017" name="Curr. Microbiol.">
        <title>Mucilaginibacter ginsenosidivorans sp. nov., Isolated from Soil of Ginseng Field.</title>
        <authorList>
            <person name="Kim M.M."/>
            <person name="Siddiqi M.Z."/>
            <person name="Im W.T."/>
        </authorList>
    </citation>
    <scope>NUCLEOTIDE SEQUENCE [LARGE SCALE GENOMIC DNA]</scope>
    <source>
        <strain evidence="8 9">Gsoil 3017</strain>
    </source>
</reference>
<proteinExistence type="inferred from homology"/>
<evidence type="ECO:0000313" key="8">
    <source>
        <dbReference type="EMBL" id="QEC61715.1"/>
    </source>
</evidence>
<dbReference type="NCBIfam" id="TIGR00632">
    <property type="entry name" value="vsr"/>
    <property type="match status" value="1"/>
</dbReference>
<evidence type="ECO:0000256" key="6">
    <source>
        <dbReference type="PIRNR" id="PIRNR018267"/>
    </source>
</evidence>
<dbReference type="CDD" id="cd00221">
    <property type="entry name" value="Vsr"/>
    <property type="match status" value="1"/>
</dbReference>
<evidence type="ECO:0000256" key="3">
    <source>
        <dbReference type="ARBA" id="ARBA00022763"/>
    </source>
</evidence>
<dbReference type="Pfam" id="PF03852">
    <property type="entry name" value="Vsr"/>
    <property type="match status" value="1"/>
</dbReference>
<dbReference type="GO" id="GO:0004519">
    <property type="term" value="F:endonuclease activity"/>
    <property type="evidence" value="ECO:0007669"/>
    <property type="project" value="UniProtKB-KW"/>
</dbReference>
<feature type="domain" description="DUF559" evidence="7">
    <location>
        <begin position="110"/>
        <end position="152"/>
    </location>
</feature>
<organism evidence="8 9">
    <name type="scientific">Mucilaginibacter ginsenosidivorans</name>
    <dbReference type="NCBI Taxonomy" id="398053"/>
    <lineage>
        <taxon>Bacteria</taxon>
        <taxon>Pseudomonadati</taxon>
        <taxon>Bacteroidota</taxon>
        <taxon>Sphingobacteriia</taxon>
        <taxon>Sphingobacteriales</taxon>
        <taxon>Sphingobacteriaceae</taxon>
        <taxon>Mucilaginibacter</taxon>
    </lineage>
</organism>
<keyword evidence="2 6" id="KW-0255">Endonuclease</keyword>
<protein>
    <recommendedName>
        <fullName evidence="6">Very short patch repair endonuclease</fullName>
        <ecNumber evidence="6">3.1.-.-</ecNumber>
    </recommendedName>
</protein>
<dbReference type="KEGG" id="mgin:FRZ54_03655"/>
<dbReference type="Gene3D" id="3.40.960.10">
    <property type="entry name" value="VSR Endonuclease"/>
    <property type="match status" value="1"/>
</dbReference>
<keyword evidence="5 6" id="KW-0234">DNA repair</keyword>
<evidence type="ECO:0000313" key="9">
    <source>
        <dbReference type="Proteomes" id="UP000321479"/>
    </source>
</evidence>
<dbReference type="PIRSF" id="PIRSF018267">
    <property type="entry name" value="VSR_endonuc"/>
    <property type="match status" value="1"/>
</dbReference>
<comment type="function">
    <text evidence="6">May nick specific sequences that contain T:G mispairs resulting from m5C-deamination.</text>
</comment>